<keyword evidence="4" id="KW-1185">Reference proteome</keyword>
<evidence type="ECO:0000256" key="1">
    <source>
        <dbReference type="ARBA" id="ARBA00022737"/>
    </source>
</evidence>
<dbReference type="CDD" id="cd05009">
    <property type="entry name" value="SIS_GlmS_GlmD_2"/>
    <property type="match status" value="1"/>
</dbReference>
<accession>A0A1W1VVQ6</accession>
<name>A0A1W1VVQ6_9FIRM</name>
<dbReference type="Gene3D" id="3.40.50.10490">
    <property type="entry name" value="Glucose-6-phosphate isomerase like protein, domain 1"/>
    <property type="match status" value="2"/>
</dbReference>
<dbReference type="InterPro" id="IPR001347">
    <property type="entry name" value="SIS_dom"/>
</dbReference>
<dbReference type="PROSITE" id="PS51464">
    <property type="entry name" value="SIS"/>
    <property type="match status" value="2"/>
</dbReference>
<dbReference type="InterPro" id="IPR035466">
    <property type="entry name" value="GlmS/AgaS_SIS"/>
</dbReference>
<dbReference type="GO" id="GO:0008483">
    <property type="term" value="F:transaminase activity"/>
    <property type="evidence" value="ECO:0007669"/>
    <property type="project" value="UniProtKB-KW"/>
</dbReference>
<dbReference type="RefSeq" id="WP_172839125.1">
    <property type="nucleotide sequence ID" value="NZ_LT838272.1"/>
</dbReference>
<keyword evidence="1" id="KW-0677">Repeat</keyword>
<dbReference type="PANTHER" id="PTHR10937">
    <property type="entry name" value="GLUCOSAMINE--FRUCTOSE-6-PHOSPHATE AMINOTRANSFERASE, ISOMERIZING"/>
    <property type="match status" value="1"/>
</dbReference>
<evidence type="ECO:0000313" key="4">
    <source>
        <dbReference type="Proteomes" id="UP000192569"/>
    </source>
</evidence>
<dbReference type="InterPro" id="IPR046348">
    <property type="entry name" value="SIS_dom_sf"/>
</dbReference>
<sequence length="355" mass="39262">MLPGTNTLKEILSQPEIWEKTIAQVLDCSFDITAFFKESPVSEIILTGCGSSYYLSLSAAHTLSHVLGIPCRGIPASELIYYPHLFFSRSRLRGGNIIVIGISRSGSTTETWMALKRAKGDYNARTMAVTCKASSEIERVADYYLGLPFSDEKSVVMTRSFTSMLLALELMGGILGENSNMVDQLKRLPDLLRSVLKGNTELVEYLARNGDITRIIILGNGPAYGVACEAALKMTEMVLELSQAYHLLEFRHGPRAITDPKTAIICIPSDAAEEEEEILLSELKELGAKIITVGKLWPRADFSLGIPVKELEETVRLPLVMVPLQLLAYKRAMARGLDPDNPRYLTQVVKLQHAQ</sequence>
<dbReference type="CDD" id="cd05008">
    <property type="entry name" value="SIS_GlmS_GlmD_1"/>
    <property type="match status" value="1"/>
</dbReference>
<dbReference type="Proteomes" id="UP000192569">
    <property type="component" value="Chromosome I"/>
</dbReference>
<dbReference type="SUPFAM" id="SSF53697">
    <property type="entry name" value="SIS domain"/>
    <property type="match status" value="1"/>
</dbReference>
<dbReference type="GO" id="GO:0097367">
    <property type="term" value="F:carbohydrate derivative binding"/>
    <property type="evidence" value="ECO:0007669"/>
    <property type="project" value="InterPro"/>
</dbReference>
<gene>
    <name evidence="3" type="ORF">SAMN00808754_1852</name>
</gene>
<dbReference type="STRING" id="698762.SAMN00808754_1852"/>
<feature type="domain" description="SIS" evidence="2">
    <location>
        <begin position="32"/>
        <end position="181"/>
    </location>
</feature>
<evidence type="ECO:0000259" key="2">
    <source>
        <dbReference type="PROSITE" id="PS51464"/>
    </source>
</evidence>
<protein>
    <submittedName>
        <fullName evidence="3">Glucosamine--fructose-6-phosphate aminotransferase (Isomerizing)</fullName>
    </submittedName>
</protein>
<evidence type="ECO:0000313" key="3">
    <source>
        <dbReference type="EMBL" id="SMB97449.1"/>
    </source>
</evidence>
<proteinExistence type="predicted"/>
<dbReference type="PANTHER" id="PTHR10937:SF4">
    <property type="entry name" value="GLUCOSAMINE-6-PHOSPHATE DEAMINASE"/>
    <property type="match status" value="1"/>
</dbReference>
<reference evidence="3 4" key="1">
    <citation type="submission" date="2017-04" db="EMBL/GenBank/DDBJ databases">
        <authorList>
            <person name="Afonso C.L."/>
            <person name="Miller P.J."/>
            <person name="Scott M.A."/>
            <person name="Spackman E."/>
            <person name="Goraichik I."/>
            <person name="Dimitrov K.M."/>
            <person name="Suarez D.L."/>
            <person name="Swayne D.E."/>
        </authorList>
    </citation>
    <scope>NUCLEOTIDE SEQUENCE [LARGE SCALE GENOMIC DNA]</scope>
    <source>
        <strain evidence="3 4">ToBE</strain>
    </source>
</reference>
<dbReference type="Pfam" id="PF01380">
    <property type="entry name" value="SIS"/>
    <property type="match status" value="1"/>
</dbReference>
<dbReference type="EMBL" id="LT838272">
    <property type="protein sequence ID" value="SMB97449.1"/>
    <property type="molecule type" value="Genomic_DNA"/>
</dbReference>
<dbReference type="GO" id="GO:1901135">
    <property type="term" value="P:carbohydrate derivative metabolic process"/>
    <property type="evidence" value="ECO:0007669"/>
    <property type="project" value="InterPro"/>
</dbReference>
<keyword evidence="3" id="KW-0808">Transferase</keyword>
<keyword evidence="3" id="KW-0032">Aminotransferase</keyword>
<feature type="domain" description="SIS" evidence="2">
    <location>
        <begin position="202"/>
        <end position="342"/>
    </location>
</feature>
<organism evidence="3 4">
    <name type="scientific">Thermanaeromonas toyohensis ToBE</name>
    <dbReference type="NCBI Taxonomy" id="698762"/>
    <lineage>
        <taxon>Bacteria</taxon>
        <taxon>Bacillati</taxon>
        <taxon>Bacillota</taxon>
        <taxon>Clostridia</taxon>
        <taxon>Neomoorellales</taxon>
        <taxon>Neomoorellaceae</taxon>
        <taxon>Thermanaeromonas</taxon>
    </lineage>
</organism>
<dbReference type="AlphaFoldDB" id="A0A1W1VVQ6"/>
<dbReference type="InterPro" id="IPR035490">
    <property type="entry name" value="GlmS/FrlB_SIS"/>
</dbReference>